<dbReference type="CDD" id="cd00279">
    <property type="entry name" value="YlxR"/>
    <property type="match status" value="1"/>
</dbReference>
<dbReference type="AlphaFoldDB" id="A0A4R6AQW6"/>
<dbReference type="Gene3D" id="3.30.1330.30">
    <property type="match status" value="1"/>
</dbReference>
<gene>
    <name evidence="3" type="ORF">E2L05_14395</name>
</gene>
<name>A0A4R6AQW6_9RHOB</name>
<dbReference type="Proteomes" id="UP000294562">
    <property type="component" value="Unassembled WGS sequence"/>
</dbReference>
<dbReference type="NCBIfam" id="NF006622">
    <property type="entry name" value="PRK09190.1"/>
    <property type="match status" value="1"/>
</dbReference>
<dbReference type="InterPro" id="IPR029064">
    <property type="entry name" value="Ribosomal_eL30-like_sf"/>
</dbReference>
<dbReference type="InterPro" id="IPR037465">
    <property type="entry name" value="YlxR"/>
</dbReference>
<dbReference type="PANTHER" id="PTHR34215:SF1">
    <property type="entry name" value="YLXR DOMAIN-CONTAINING PROTEIN"/>
    <property type="match status" value="1"/>
</dbReference>
<feature type="compositionally biased region" description="Basic and acidic residues" evidence="1">
    <location>
        <begin position="1"/>
        <end position="17"/>
    </location>
</feature>
<evidence type="ECO:0000313" key="3">
    <source>
        <dbReference type="EMBL" id="TDL85854.1"/>
    </source>
</evidence>
<dbReference type="OrthoDB" id="9799836at2"/>
<reference evidence="3 4" key="1">
    <citation type="submission" date="2019-03" db="EMBL/GenBank/DDBJ databases">
        <title>Rhodobacteraceae bacterium SM1902, a new member of the family Rhodobacteraceae isolated from Yantai.</title>
        <authorList>
            <person name="Sun Y."/>
        </authorList>
    </citation>
    <scope>NUCLEOTIDE SEQUENCE [LARGE SCALE GENOMIC DNA]</scope>
    <source>
        <strain evidence="3 4">SM1902</strain>
    </source>
</reference>
<keyword evidence="4" id="KW-1185">Reference proteome</keyword>
<protein>
    <submittedName>
        <fullName evidence="3">RNA-binding protein</fullName>
    </submittedName>
</protein>
<proteinExistence type="predicted"/>
<feature type="region of interest" description="Disordered" evidence="1">
    <location>
        <begin position="1"/>
        <end position="20"/>
    </location>
</feature>
<dbReference type="InterPro" id="IPR035931">
    <property type="entry name" value="YlxR-like_sf"/>
</dbReference>
<evidence type="ECO:0000313" key="4">
    <source>
        <dbReference type="Proteomes" id="UP000294562"/>
    </source>
</evidence>
<dbReference type="Pfam" id="PF04296">
    <property type="entry name" value="YlxR"/>
    <property type="match status" value="1"/>
</dbReference>
<dbReference type="InterPro" id="IPR007393">
    <property type="entry name" value="YlxR_dom"/>
</dbReference>
<dbReference type="SUPFAM" id="SSF64376">
    <property type="entry name" value="YlxR-like"/>
    <property type="match status" value="1"/>
</dbReference>
<evidence type="ECO:0000256" key="1">
    <source>
        <dbReference type="SAM" id="MobiDB-lite"/>
    </source>
</evidence>
<dbReference type="RefSeq" id="WP_133343602.1">
    <property type="nucleotide sequence ID" value="NZ_SMZO01000037.1"/>
</dbReference>
<dbReference type="EMBL" id="SMZO01000037">
    <property type="protein sequence ID" value="TDL85854.1"/>
    <property type="molecule type" value="Genomic_DNA"/>
</dbReference>
<dbReference type="SUPFAM" id="SSF55315">
    <property type="entry name" value="L30e-like"/>
    <property type="match status" value="1"/>
</dbReference>
<comment type="caution">
    <text evidence="3">The sequence shown here is derived from an EMBL/GenBank/DDBJ whole genome shotgun (WGS) entry which is preliminary data.</text>
</comment>
<sequence length="211" mass="22468">MTRGGTDKNRDTPERRCLVTGNRDSKSGLIRFVVGPGDMVVPDILERLPGRGMWVSADRDAIKTAVQKRAFSRGAKKQVTAPPDLADMVESGLLRRVTDLISLARKSGAAVAGYEKTKAWLVSGEAQILLQAADGSERGKAKLRPPNGPDSLIEFMTASELGLSFGRENVIHGALAGGGLTTRVVEEAARLQGLRVKHVGDRPAGKGTTTI</sequence>
<dbReference type="PANTHER" id="PTHR34215">
    <property type="entry name" value="BLL0784 PROTEIN"/>
    <property type="match status" value="1"/>
</dbReference>
<organism evidence="3 4">
    <name type="scientific">Meridianimarinicoccus aquatilis</name>
    <dbReference type="NCBI Taxonomy" id="2552766"/>
    <lineage>
        <taxon>Bacteria</taxon>
        <taxon>Pseudomonadati</taxon>
        <taxon>Pseudomonadota</taxon>
        <taxon>Alphaproteobacteria</taxon>
        <taxon>Rhodobacterales</taxon>
        <taxon>Paracoccaceae</taxon>
        <taxon>Meridianimarinicoccus</taxon>
    </lineage>
</organism>
<evidence type="ECO:0000259" key="2">
    <source>
        <dbReference type="Pfam" id="PF04296"/>
    </source>
</evidence>
<accession>A0A4R6AQW6</accession>
<dbReference type="Gene3D" id="3.30.1230.10">
    <property type="entry name" value="YlxR-like"/>
    <property type="match status" value="1"/>
</dbReference>
<feature type="domain" description="YlxR" evidence="2">
    <location>
        <begin position="15"/>
        <end position="90"/>
    </location>
</feature>